<evidence type="ECO:0000313" key="2">
    <source>
        <dbReference type="EMBL" id="RDW83764.1"/>
    </source>
</evidence>
<name>A0A3D8SCE9_9EURO</name>
<proteinExistence type="predicted"/>
<comment type="caution">
    <text evidence="2">The sequence shown here is derived from an EMBL/GenBank/DDBJ whole genome shotgun (WGS) entry which is preliminary data.</text>
</comment>
<dbReference type="AlphaFoldDB" id="A0A3D8SCE9"/>
<dbReference type="RefSeq" id="XP_026605102.1">
    <property type="nucleotide sequence ID" value="XM_026746106.1"/>
</dbReference>
<evidence type="ECO:0000256" key="1">
    <source>
        <dbReference type="SAM" id="MobiDB-lite"/>
    </source>
</evidence>
<protein>
    <submittedName>
        <fullName evidence="2">Uncharacterized protein</fullName>
    </submittedName>
</protein>
<dbReference type="SUPFAM" id="SSF48403">
    <property type="entry name" value="Ankyrin repeat"/>
    <property type="match status" value="1"/>
</dbReference>
<feature type="compositionally biased region" description="Low complexity" evidence="1">
    <location>
        <begin position="211"/>
        <end position="227"/>
    </location>
</feature>
<feature type="region of interest" description="Disordered" evidence="1">
    <location>
        <begin position="211"/>
        <end position="233"/>
    </location>
</feature>
<organism evidence="2 3">
    <name type="scientific">Aspergillus mulundensis</name>
    <dbReference type="NCBI Taxonomy" id="1810919"/>
    <lineage>
        <taxon>Eukaryota</taxon>
        <taxon>Fungi</taxon>
        <taxon>Dikarya</taxon>
        <taxon>Ascomycota</taxon>
        <taxon>Pezizomycotina</taxon>
        <taxon>Eurotiomycetes</taxon>
        <taxon>Eurotiomycetidae</taxon>
        <taxon>Eurotiales</taxon>
        <taxon>Aspergillaceae</taxon>
        <taxon>Aspergillus</taxon>
        <taxon>Aspergillus subgen. Nidulantes</taxon>
    </lineage>
</organism>
<dbReference type="EMBL" id="PVWQ01000004">
    <property type="protein sequence ID" value="RDW83764.1"/>
    <property type="molecule type" value="Genomic_DNA"/>
</dbReference>
<dbReference type="InterPro" id="IPR036770">
    <property type="entry name" value="Ankyrin_rpt-contain_sf"/>
</dbReference>
<evidence type="ECO:0000313" key="3">
    <source>
        <dbReference type="Proteomes" id="UP000256690"/>
    </source>
</evidence>
<dbReference type="Gene3D" id="1.25.40.20">
    <property type="entry name" value="Ankyrin repeat-containing domain"/>
    <property type="match status" value="1"/>
</dbReference>
<keyword evidence="3" id="KW-1185">Reference proteome</keyword>
<dbReference type="GeneID" id="38114460"/>
<gene>
    <name evidence="2" type="ORF">DSM5745_04090</name>
</gene>
<sequence length="434" mass="48743">MTPPCKLPQELADIIISFCLTDIQLRTNLKDEERLTRSRQILALRLVCPEFNTSIEDCLPRMDEFYAWKILYPILARLRLLHAVQQVSQTVFPLASAVRRASELILNIRRVSSNEEREQERRNVWKTICLSVTRGVIAGRPADNKRNNVVWEQSDWEEATHTIAIGTAACEGDVYLLRTLMNQGLYTGFAVDHVFEDPMLTAMDMGRDDAAPLTTSSPLSTISHSASGSSNEQLQFAAESGDLGLFVRILDDTTLDTPGRGLFVENAQGLTPGTIASRLGWEAIVEEVCRRFNSGPENLLDDDQLYQLESASDNAIFTMFDDFNSEKVQPQINAMLYTAAVHDQLTVMDTIRRCRCKMNAVLAISVDERHHPVYAAAANGHFEAARILMSLFRPWGKDYEEAAWLGLLGSARSGMWRCLTTFYASNTHIQGHHT</sequence>
<dbReference type="STRING" id="1810919.A0A3D8SCE9"/>
<accession>A0A3D8SCE9</accession>
<reference evidence="2 3" key="1">
    <citation type="journal article" date="2018" name="IMA Fungus">
        <title>IMA Genome-F 9: Draft genome sequence of Annulohypoxylon stygium, Aspergillus mulundensis, Berkeleyomyces basicola (syn. Thielaviopsis basicola), Ceratocystis smalleyi, two Cercospora beticola strains, Coleophoma cylindrospora, Fusarium fracticaudum, Phialophora cf. hyalina, and Morchella septimelata.</title>
        <authorList>
            <person name="Wingfield B.D."/>
            <person name="Bills G.F."/>
            <person name="Dong Y."/>
            <person name="Huang W."/>
            <person name="Nel W.J."/>
            <person name="Swalarsk-Parry B.S."/>
            <person name="Vaghefi N."/>
            <person name="Wilken P.M."/>
            <person name="An Z."/>
            <person name="de Beer Z.W."/>
            <person name="De Vos L."/>
            <person name="Chen L."/>
            <person name="Duong T.A."/>
            <person name="Gao Y."/>
            <person name="Hammerbacher A."/>
            <person name="Kikkert J.R."/>
            <person name="Li Y."/>
            <person name="Li H."/>
            <person name="Li K."/>
            <person name="Li Q."/>
            <person name="Liu X."/>
            <person name="Ma X."/>
            <person name="Naidoo K."/>
            <person name="Pethybridge S.J."/>
            <person name="Sun J."/>
            <person name="Steenkamp E.T."/>
            <person name="van der Nest M.A."/>
            <person name="van Wyk S."/>
            <person name="Wingfield M.J."/>
            <person name="Xiong C."/>
            <person name="Yue Q."/>
            <person name="Zhang X."/>
        </authorList>
    </citation>
    <scope>NUCLEOTIDE SEQUENCE [LARGE SCALE GENOMIC DNA]</scope>
    <source>
        <strain evidence="2 3">DSM 5745</strain>
    </source>
</reference>
<dbReference type="Proteomes" id="UP000256690">
    <property type="component" value="Unassembled WGS sequence"/>
</dbReference>